<name>A8HUD2_AZOC5</name>
<dbReference type="InterPro" id="IPR014748">
    <property type="entry name" value="Enoyl-CoA_hydra_C"/>
</dbReference>
<evidence type="ECO:0000256" key="1">
    <source>
        <dbReference type="ARBA" id="ARBA00005254"/>
    </source>
</evidence>
<dbReference type="AlphaFoldDB" id="A8HUD2"/>
<dbReference type="GO" id="GO:0006635">
    <property type="term" value="P:fatty acid beta-oxidation"/>
    <property type="evidence" value="ECO:0007669"/>
    <property type="project" value="TreeGrafter"/>
</dbReference>
<feature type="compositionally biased region" description="Basic residues" evidence="4">
    <location>
        <begin position="11"/>
        <end position="24"/>
    </location>
</feature>
<protein>
    <submittedName>
        <fullName evidence="5">Enoyl-CoA hydratase/isomerase</fullName>
    </submittedName>
</protein>
<reference evidence="5 6" key="1">
    <citation type="journal article" date="2007" name="Appl. Environ. Microbiol.">
        <title>Rhizobial factors required for stem nodule maturation and maintenance in Sesbania rostrata-Azorhizobium caulinodans ORS571 symbiosis.</title>
        <authorList>
            <person name="Suzuki S."/>
            <person name="Aono T."/>
            <person name="Lee KB."/>
            <person name="Suzuki T."/>
            <person name="Liu CT."/>
            <person name="Miwa H."/>
            <person name="Wakao S."/>
            <person name="Iki T."/>
            <person name="Oyaizu H."/>
        </authorList>
    </citation>
    <scope>NUCLEOTIDE SEQUENCE [LARGE SCALE GENOMIC DNA]</scope>
    <source>
        <strain evidence="6">ATCC 43989 / DSM 5975 / JCM 20966 / LMG 6465 / NBRC 14845 / NCIMB 13405 / ORS 571</strain>
    </source>
</reference>
<dbReference type="GO" id="GO:0016829">
    <property type="term" value="F:lyase activity"/>
    <property type="evidence" value="ECO:0007669"/>
    <property type="project" value="UniProtKB-KW"/>
</dbReference>
<comment type="similarity">
    <text evidence="1 3">Belongs to the enoyl-CoA hydratase/isomerase family.</text>
</comment>
<sequence length="307" mass="32104">MAGRPALGKGGPRRKAAAHRHLPRPRALVQRSPQGGRMSRGREQMSNADPVLLDVTGGIARIRFNRPHVLNALDEHSILAFKRAVETVAEQPGIRVVVLSGEGRAFLAGGDVASFHKAGPEAPHLVAALIGPFHEALEILTKLKAPVIASVQGAAAGGGLSVALAADLLIAADNAQFSMAYSRIATSPDGGGTWHLPRLVGLRKAMELALLSDMVDAQEALRLGIANKVVPLADLAEETEKLAACLAAGPTAAYGRIKALLRGAETHSLTEQLAAEKEAFVASAGTHDFAEGVAAFVAKRLPRFEGH</sequence>
<evidence type="ECO:0000313" key="6">
    <source>
        <dbReference type="Proteomes" id="UP000000270"/>
    </source>
</evidence>
<keyword evidence="6" id="KW-1185">Reference proteome</keyword>
<accession>A8HUD2</accession>
<feature type="region of interest" description="Disordered" evidence="4">
    <location>
        <begin position="1"/>
        <end position="47"/>
    </location>
</feature>
<dbReference type="Gene3D" id="3.90.226.10">
    <property type="entry name" value="2-enoyl-CoA Hydratase, Chain A, domain 1"/>
    <property type="match status" value="1"/>
</dbReference>
<reference evidence="6" key="2">
    <citation type="submission" date="2007-04" db="EMBL/GenBank/DDBJ databases">
        <title>Complete genome sequence of the nitrogen-fixing bacterium Azorhizobium caulinodans ORS571.</title>
        <authorList>
            <person name="Lee K.B."/>
            <person name="Backer P.D."/>
            <person name="Aono T."/>
            <person name="Liu C.T."/>
            <person name="Suzuki S."/>
            <person name="Suzuki T."/>
            <person name="Kaneko T."/>
            <person name="Yamada M."/>
            <person name="Tabata S."/>
            <person name="Kupfer D.M."/>
            <person name="Najar F.Z."/>
            <person name="Wiley G.B."/>
            <person name="Roe B."/>
            <person name="Binnewies T."/>
            <person name="Ussery D."/>
            <person name="Vereecke D."/>
            <person name="Gevers D."/>
            <person name="Holsters M."/>
            <person name="Oyaizu H."/>
        </authorList>
    </citation>
    <scope>NUCLEOTIDE SEQUENCE [LARGE SCALE GENOMIC DNA]</scope>
    <source>
        <strain evidence="6">ATCC 43989 / DSM 5975 / JCM 20966 / LMG 6465 / NBRC 14845 / NCIMB 13405 / ORS 571</strain>
    </source>
</reference>
<dbReference type="PANTHER" id="PTHR11941:SF133">
    <property type="entry name" value="1,2-EPOXYPHENYLACETYL-COA ISOMERASE"/>
    <property type="match status" value="1"/>
</dbReference>
<dbReference type="SUPFAM" id="SSF52096">
    <property type="entry name" value="ClpP/crotonase"/>
    <property type="match status" value="1"/>
</dbReference>
<dbReference type="Proteomes" id="UP000000270">
    <property type="component" value="Chromosome"/>
</dbReference>
<evidence type="ECO:0000256" key="4">
    <source>
        <dbReference type="SAM" id="MobiDB-lite"/>
    </source>
</evidence>
<proteinExistence type="inferred from homology"/>
<reference evidence="5 6" key="5">
    <citation type="journal article" date="2010" name="Appl. Environ. Microbiol.">
        <title>phrR-like gene praR of Azorhizobium caulinodans ORS571 is essential for symbiosis with Sesbania rostrata and is involved in expression of reb genes.</title>
        <authorList>
            <person name="Akiba N."/>
            <person name="Aono T."/>
            <person name="Toyazaki H."/>
            <person name="Sato S."/>
            <person name="Oyaizu H."/>
        </authorList>
    </citation>
    <scope>NUCLEOTIDE SEQUENCE [LARGE SCALE GENOMIC DNA]</scope>
    <source>
        <strain evidence="6">ATCC 43989 / DSM 5975 / JCM 20966 / LMG 6465 / NBRC 14845 / NCIMB 13405 / ORS 571</strain>
    </source>
</reference>
<dbReference type="GO" id="GO:0016853">
    <property type="term" value="F:isomerase activity"/>
    <property type="evidence" value="ECO:0007669"/>
    <property type="project" value="UniProtKB-KW"/>
</dbReference>
<evidence type="ECO:0000313" key="5">
    <source>
        <dbReference type="EMBL" id="BAF86930.1"/>
    </source>
</evidence>
<dbReference type="InterPro" id="IPR018376">
    <property type="entry name" value="Enoyl-CoA_hyd/isom_CS"/>
</dbReference>
<dbReference type="eggNOG" id="COG1024">
    <property type="taxonomic scope" value="Bacteria"/>
</dbReference>
<dbReference type="EMBL" id="AP009384">
    <property type="protein sequence ID" value="BAF86930.1"/>
    <property type="molecule type" value="Genomic_DNA"/>
</dbReference>
<dbReference type="HOGENOM" id="CLU_009834_7_2_5"/>
<dbReference type="Pfam" id="PF00378">
    <property type="entry name" value="ECH_1"/>
    <property type="match status" value="1"/>
</dbReference>
<gene>
    <name evidence="5" type="ordered locus">AZC_0932</name>
</gene>
<reference evidence="5 6" key="3">
    <citation type="journal article" date="2008" name="BMC Genomics">
        <title>The genome of the versatile nitrogen fixer Azorhizobium caulinodans ORS571.</title>
        <authorList>
            <person name="Lee KB."/>
            <person name="Backer P.D."/>
            <person name="Aono T."/>
            <person name="Liu CT."/>
            <person name="Suzuki S."/>
            <person name="Suzuki T."/>
            <person name="Kaneko T."/>
            <person name="Yamada M."/>
            <person name="Tabata S."/>
            <person name="Kupfer D.M."/>
            <person name="Najar F.Z."/>
            <person name="Wiley G.B."/>
            <person name="Roe B."/>
            <person name="Binnewies T.T."/>
            <person name="Ussery D.W."/>
            <person name="D'Haeze W."/>
            <person name="Herder J.D."/>
            <person name="Gevers D."/>
            <person name="Vereecke D."/>
            <person name="Holsters M."/>
            <person name="Oyaizu H."/>
        </authorList>
    </citation>
    <scope>NUCLEOTIDE SEQUENCE [LARGE SCALE GENOMIC DNA]</scope>
    <source>
        <strain evidence="6">ATCC 43989 / DSM 5975 / JCM 20966 / LMG 6465 / NBRC 14845 / NCIMB 13405 / ORS 571</strain>
    </source>
</reference>
<reference evidence="5 6" key="4">
    <citation type="journal article" date="2009" name="Appl. Environ. Microbiol.">
        <title>Comparative genome-wide transcriptional profiling of Azorhizobium caulinodans ORS571 grown under free-living and symbiotic conditions.</title>
        <authorList>
            <person name="Tsukada S."/>
            <person name="Aono T."/>
            <person name="Akiba N."/>
            <person name="Lee KB."/>
            <person name="Liu CT."/>
            <person name="Toyazaki H."/>
            <person name="Oyaizu H."/>
        </authorList>
    </citation>
    <scope>NUCLEOTIDE SEQUENCE [LARGE SCALE GENOMIC DNA]</scope>
    <source>
        <strain evidence="6">ATCC 43989 / DSM 5975 / JCM 20966 / LMG 6465 / NBRC 14845 / NCIMB 13405 / ORS 571</strain>
    </source>
</reference>
<dbReference type="InterPro" id="IPR029045">
    <property type="entry name" value="ClpP/crotonase-like_dom_sf"/>
</dbReference>
<evidence type="ECO:0000256" key="3">
    <source>
        <dbReference type="RuleBase" id="RU003707"/>
    </source>
</evidence>
<keyword evidence="5" id="KW-0413">Isomerase</keyword>
<reference evidence="5 6" key="6">
    <citation type="journal article" date="2011" name="Appl. Environ. Microbiol.">
        <title>Involvement of the azorhizobial chromosome partition gene (parA) in the onset of bacteroid differentiation during Sesbania rostrata stem nodule development.</title>
        <authorList>
            <person name="Liu CT."/>
            <person name="Lee KB."/>
            <person name="Wang YS."/>
            <person name="Peng MH."/>
            <person name="Lee KT."/>
            <person name="Suzuki S."/>
            <person name="Suzuki T."/>
            <person name="Oyaizu H."/>
        </authorList>
    </citation>
    <scope>NUCLEOTIDE SEQUENCE [LARGE SCALE GENOMIC DNA]</scope>
    <source>
        <strain evidence="6">ATCC 43989 / DSM 5975 / JCM 20966 / LMG 6465 / NBRC 14845 / NCIMB 13405 / ORS 571</strain>
    </source>
</reference>
<evidence type="ECO:0000256" key="2">
    <source>
        <dbReference type="ARBA" id="ARBA00023239"/>
    </source>
</evidence>
<dbReference type="KEGG" id="azc:AZC_0932"/>
<dbReference type="STRING" id="438753.AZC_0932"/>
<organism evidence="5 6">
    <name type="scientific">Azorhizobium caulinodans (strain ATCC 43989 / DSM 5975 / JCM 20966 / LMG 6465 / NBRC 14845 / NCIMB 13405 / ORS 571)</name>
    <dbReference type="NCBI Taxonomy" id="438753"/>
    <lineage>
        <taxon>Bacteria</taxon>
        <taxon>Pseudomonadati</taxon>
        <taxon>Pseudomonadota</taxon>
        <taxon>Alphaproteobacteria</taxon>
        <taxon>Hyphomicrobiales</taxon>
        <taxon>Xanthobacteraceae</taxon>
        <taxon>Azorhizobium</taxon>
    </lineage>
</organism>
<keyword evidence="2" id="KW-0456">Lyase</keyword>
<dbReference type="Gene3D" id="1.10.12.10">
    <property type="entry name" value="Lyase 2-enoyl-coa Hydratase, Chain A, domain 2"/>
    <property type="match status" value="1"/>
</dbReference>
<dbReference type="PANTHER" id="PTHR11941">
    <property type="entry name" value="ENOYL-COA HYDRATASE-RELATED"/>
    <property type="match status" value="1"/>
</dbReference>
<dbReference type="PROSITE" id="PS00166">
    <property type="entry name" value="ENOYL_COA_HYDRATASE"/>
    <property type="match status" value="1"/>
</dbReference>
<dbReference type="InterPro" id="IPR001753">
    <property type="entry name" value="Enoyl-CoA_hydra/iso"/>
</dbReference>
<dbReference type="CDD" id="cd06558">
    <property type="entry name" value="crotonase-like"/>
    <property type="match status" value="1"/>
</dbReference>